<evidence type="ECO:0008006" key="3">
    <source>
        <dbReference type="Google" id="ProtNLM"/>
    </source>
</evidence>
<name>A0A1H1PDL2_9FLAO</name>
<dbReference type="EMBL" id="LT629745">
    <property type="protein sequence ID" value="SDS09361.1"/>
    <property type="molecule type" value="Genomic_DNA"/>
</dbReference>
<sequence length="266" mass="30847">MPLFSWLFLAESPMYSQEIKLLEGQVISDSIPTANIHIVNLDLEKGTSSDDTGKFKIYVRISDTLLFSSVQFENRKVIISAADLEDDEMVVKLYPARNELQEIQVTDLKLSGHLDKDLPKVKIFDRQKYGIPYPEKKLTQTERKLYTANANITSRWQYIGVLLGGVPLDVIMNDINGRTKYLKALDKQDKFQIRVQRGISLLGRTFFISELDIPENEVENFVYYCAEDSEYGKLLDSPDMLKLIEYYKSKRQDFIDLRQIIQRIEN</sequence>
<dbReference type="AlphaFoldDB" id="A0A1H1PDL2"/>
<organism evidence="1 2">
    <name type="scientific">Christiangramia echinicola</name>
    <dbReference type="NCBI Taxonomy" id="279359"/>
    <lineage>
        <taxon>Bacteria</taxon>
        <taxon>Pseudomonadati</taxon>
        <taxon>Bacteroidota</taxon>
        <taxon>Flavobacteriia</taxon>
        <taxon>Flavobacteriales</taxon>
        <taxon>Flavobacteriaceae</taxon>
        <taxon>Christiangramia</taxon>
    </lineage>
</organism>
<gene>
    <name evidence="1" type="ORF">SAMN04488552_2076</name>
</gene>
<dbReference type="STRING" id="1250231.SAMN04488552_2076"/>
<protein>
    <recommendedName>
        <fullName evidence="3">CarboxypepD_reg-like domain-containing protein</fullName>
    </recommendedName>
</protein>
<reference evidence="1 2" key="1">
    <citation type="submission" date="2016-10" db="EMBL/GenBank/DDBJ databases">
        <authorList>
            <person name="Varghese N."/>
            <person name="Submissions S."/>
        </authorList>
    </citation>
    <scope>NUCLEOTIDE SEQUENCE [LARGE SCALE GENOMIC DNA]</scope>
    <source>
        <strain evidence="1 2">Mar_2010_102</strain>
    </source>
</reference>
<proteinExistence type="predicted"/>
<accession>A0A1H1PDL2</accession>
<evidence type="ECO:0000313" key="2">
    <source>
        <dbReference type="Proteomes" id="UP000198858"/>
    </source>
</evidence>
<keyword evidence="2" id="KW-1185">Reference proteome</keyword>
<evidence type="ECO:0000313" key="1">
    <source>
        <dbReference type="EMBL" id="SDS09361.1"/>
    </source>
</evidence>
<dbReference type="Proteomes" id="UP000198858">
    <property type="component" value="Chromosome I"/>
</dbReference>